<feature type="domain" description="Thioester reductase (TE)" evidence="1">
    <location>
        <begin position="55"/>
        <end position="231"/>
    </location>
</feature>
<dbReference type="SUPFAM" id="SSF51735">
    <property type="entry name" value="NAD(P)-binding Rossmann-fold domains"/>
    <property type="match status" value="1"/>
</dbReference>
<organism evidence="2 3">
    <name type="scientific">Nocardia huaxiensis</name>
    <dbReference type="NCBI Taxonomy" id="2755382"/>
    <lineage>
        <taxon>Bacteria</taxon>
        <taxon>Bacillati</taxon>
        <taxon>Actinomycetota</taxon>
        <taxon>Actinomycetes</taxon>
        <taxon>Mycobacteriales</taxon>
        <taxon>Nocardiaceae</taxon>
        <taxon>Nocardia</taxon>
    </lineage>
</organism>
<accession>A0A7D6VCP1</accession>
<proteinExistence type="predicted"/>
<evidence type="ECO:0000313" key="3">
    <source>
        <dbReference type="Proteomes" id="UP000515512"/>
    </source>
</evidence>
<evidence type="ECO:0000313" key="2">
    <source>
        <dbReference type="EMBL" id="QLY33312.1"/>
    </source>
</evidence>
<dbReference type="EMBL" id="CP059399">
    <property type="protein sequence ID" value="QLY33312.1"/>
    <property type="molecule type" value="Genomic_DNA"/>
</dbReference>
<dbReference type="Gene3D" id="3.40.50.720">
    <property type="entry name" value="NAD(P)-binding Rossmann-like Domain"/>
    <property type="match status" value="1"/>
</dbReference>
<dbReference type="InterPro" id="IPR026055">
    <property type="entry name" value="FAR"/>
</dbReference>
<reference evidence="2 3" key="1">
    <citation type="submission" date="2020-07" db="EMBL/GenBank/DDBJ databases">
        <authorList>
            <person name="Zhuang K."/>
            <person name="Ran Y."/>
        </authorList>
    </citation>
    <scope>NUCLEOTIDE SEQUENCE [LARGE SCALE GENOMIC DNA]</scope>
    <source>
        <strain evidence="2 3">WCH-YHL-001</strain>
    </source>
</reference>
<dbReference type="RefSeq" id="WP_181584476.1">
    <property type="nucleotide sequence ID" value="NZ_CP059399.1"/>
</dbReference>
<dbReference type="GO" id="GO:0080019">
    <property type="term" value="F:alcohol-forming very long-chain fatty acyl-CoA reductase activity"/>
    <property type="evidence" value="ECO:0007669"/>
    <property type="project" value="InterPro"/>
</dbReference>
<sequence length="363" mass="38865">MSDAHRDLVLVTGASGLVGAEVVARLNSAGRSVAAVLHSNSDLTRNDGTPLEVDHRVRGDIRAPGLGISESEAKELADRVGLIVHCAATTAFDATPTAYDELNVGGATHAVELALDWNVPLVHVSTAYVCGLRGGLIREDELDAGQAFGNGYEDSKFRAEQIVRAASERGLRWAIVRPGIVTGALGTGAIREYKNLYTVVKLMVEGKLRKLPGRYDATLSLAPVDHVAEVIATVAMDFDAAEGLTVHAVGRDTLSLREVSDVLAEYPSFEVATYVPESTFSVDDLDPLEREYYLRIGALYTSYFKRRLVFDTSTADKLLGAPSPESGKEYLRLLLDYCLESGYLGAPLPSIAEVLARTGGGAV</sequence>
<keyword evidence="3" id="KW-1185">Reference proteome</keyword>
<dbReference type="InterPro" id="IPR036291">
    <property type="entry name" value="NAD(P)-bd_dom_sf"/>
</dbReference>
<dbReference type="Proteomes" id="UP000515512">
    <property type="component" value="Chromosome"/>
</dbReference>
<dbReference type="AlphaFoldDB" id="A0A7D6VCP1"/>
<dbReference type="Pfam" id="PF07993">
    <property type="entry name" value="NAD_binding_4"/>
    <property type="match status" value="1"/>
</dbReference>
<evidence type="ECO:0000259" key="1">
    <source>
        <dbReference type="Pfam" id="PF07993"/>
    </source>
</evidence>
<dbReference type="InterPro" id="IPR013120">
    <property type="entry name" value="FAR_NAD-bd"/>
</dbReference>
<dbReference type="PANTHER" id="PTHR11011">
    <property type="entry name" value="MALE STERILITY PROTEIN 2-RELATED"/>
    <property type="match status" value="1"/>
</dbReference>
<gene>
    <name evidence="2" type="ORF">H0264_14685</name>
</gene>
<name>A0A7D6VCP1_9NOCA</name>
<protein>
    <submittedName>
        <fullName evidence="2">SDR family oxidoreductase</fullName>
    </submittedName>
</protein>
<dbReference type="KEGG" id="nhu:H0264_14685"/>